<dbReference type="Gene3D" id="3.30.300.30">
    <property type="match status" value="1"/>
</dbReference>
<feature type="domain" description="AMP-dependent synthetase/ligase" evidence="1">
    <location>
        <begin position="49"/>
        <end position="415"/>
    </location>
</feature>
<reference evidence="3 4" key="1">
    <citation type="journal article" date="2016" name="Appl. Microbiol. Biotechnol.">
        <title>Characterization of T-DNA insertion mutants with decreased virulence in the entomopathogenic fungus Beauveria bassiana JEF-007.</title>
        <authorList>
            <person name="Kim S."/>
            <person name="Lee S.J."/>
            <person name="Nai Y.S."/>
            <person name="Yu J.S."/>
            <person name="Lee M.R."/>
            <person name="Yang Y.T."/>
            <person name="Kim J.S."/>
        </authorList>
    </citation>
    <scope>NUCLEOTIDE SEQUENCE [LARGE SCALE GENOMIC DNA]</scope>
    <source>
        <strain evidence="3 4">JEF-007</strain>
    </source>
</reference>
<evidence type="ECO:0000259" key="2">
    <source>
        <dbReference type="Pfam" id="PF13193"/>
    </source>
</evidence>
<dbReference type="PANTHER" id="PTHR24096:SF422">
    <property type="entry name" value="BCDNA.GH02901"/>
    <property type="match status" value="1"/>
</dbReference>
<dbReference type="OMA" id="RVAAYKY"/>
<proteinExistence type="predicted"/>
<dbReference type="InterPro" id="IPR045851">
    <property type="entry name" value="AMP-bd_C_sf"/>
</dbReference>
<feature type="domain" description="AMP-binding enzyme C-terminal" evidence="2">
    <location>
        <begin position="466"/>
        <end position="544"/>
    </location>
</feature>
<dbReference type="InterPro" id="IPR025110">
    <property type="entry name" value="AMP-bd_C"/>
</dbReference>
<dbReference type="Proteomes" id="UP000235728">
    <property type="component" value="Unassembled WGS sequence"/>
</dbReference>
<dbReference type="Gene3D" id="3.40.50.12780">
    <property type="entry name" value="N-terminal domain of ligase-like"/>
    <property type="match status" value="1"/>
</dbReference>
<dbReference type="Pfam" id="PF00501">
    <property type="entry name" value="AMP-binding"/>
    <property type="match status" value="1"/>
</dbReference>
<dbReference type="PROSITE" id="PS00455">
    <property type="entry name" value="AMP_BINDING"/>
    <property type="match status" value="1"/>
</dbReference>
<dbReference type="EMBL" id="MRVG01000009">
    <property type="protein sequence ID" value="PMB66174.1"/>
    <property type="molecule type" value="Genomic_DNA"/>
</dbReference>
<dbReference type="GO" id="GO:0016405">
    <property type="term" value="F:CoA-ligase activity"/>
    <property type="evidence" value="ECO:0007669"/>
    <property type="project" value="TreeGrafter"/>
</dbReference>
<dbReference type="AlphaFoldDB" id="A0A2N6NG00"/>
<keyword evidence="3" id="KW-0436">Ligase</keyword>
<evidence type="ECO:0000313" key="4">
    <source>
        <dbReference type="Proteomes" id="UP000235728"/>
    </source>
</evidence>
<dbReference type="InterPro" id="IPR020845">
    <property type="entry name" value="AMP-binding_CS"/>
</dbReference>
<sequence>MVFKSEQAEILYPRDQTIWHWLFESGQAYTPPPSAAPASESPPPGFTNVSTKQHLSFAEVKSHAAHLSSTLVKLYSLREGDVTLIVSKNSIYFPIAALASVRAGGVACGASPEYNRDELSHALRLSKAKFLFVGPEVLDTALLAAAACGLCRDNVFLMDDGQRQRDNNHVRSIDELIVQASKFGDAAQMPAWRLPPGKTNRDVCAYFGFSSGTTGLPKAVMVSHANVIAQCLQMRKVTAADHDRHLAALPFYHITGLVHQFHLPILLNANVYIVPKFSLAVALGAVVEYKIKEVLLVPPILIQMVRQPELIASYNLSHVRRFCSGAAPLSQEILTALEKMFPGTGFKHAYGMTESCSVLTIHPTTKYDYKYAHKVGQLVGSTELRIVDPATGQDCGIDTPGELWARGPQVTMGYLDNAKATAETFDADGFLHTGDVGTIDAEGFVSITDRIKDLVKVKGIGVAPAELEDLLLGNPHVRDAAVCGIGDSHSGERPKAYVVLQDNAPPAEEAGKALLEFVQSKKARHKWLAEVEIVGSISKSAAGKILRRKLRDGSAIESVAVVREDETRPHSKL</sequence>
<gene>
    <name evidence="3" type="primary">4CLL5</name>
    <name evidence="3" type="ORF">BM221_008376</name>
</gene>
<dbReference type="PANTHER" id="PTHR24096">
    <property type="entry name" value="LONG-CHAIN-FATTY-ACID--COA LIGASE"/>
    <property type="match status" value="1"/>
</dbReference>
<organism evidence="3 4">
    <name type="scientific">Beauveria bassiana</name>
    <name type="common">White muscardine disease fungus</name>
    <name type="synonym">Tritirachium shiotae</name>
    <dbReference type="NCBI Taxonomy" id="176275"/>
    <lineage>
        <taxon>Eukaryota</taxon>
        <taxon>Fungi</taxon>
        <taxon>Dikarya</taxon>
        <taxon>Ascomycota</taxon>
        <taxon>Pezizomycotina</taxon>
        <taxon>Sordariomycetes</taxon>
        <taxon>Hypocreomycetidae</taxon>
        <taxon>Hypocreales</taxon>
        <taxon>Cordycipitaceae</taxon>
        <taxon>Beauveria</taxon>
    </lineage>
</organism>
<accession>A0A2N6NG00</accession>
<protein>
    <submittedName>
        <fullName evidence="3">4-coumarate--CoA ligase-like 5</fullName>
    </submittedName>
</protein>
<dbReference type="SUPFAM" id="SSF56801">
    <property type="entry name" value="Acetyl-CoA synthetase-like"/>
    <property type="match status" value="1"/>
</dbReference>
<dbReference type="Pfam" id="PF13193">
    <property type="entry name" value="AMP-binding_C"/>
    <property type="match status" value="1"/>
</dbReference>
<comment type="caution">
    <text evidence="3">The sequence shown here is derived from an EMBL/GenBank/DDBJ whole genome shotgun (WGS) entry which is preliminary data.</text>
</comment>
<evidence type="ECO:0000313" key="3">
    <source>
        <dbReference type="EMBL" id="PMB66174.1"/>
    </source>
</evidence>
<dbReference type="InterPro" id="IPR000873">
    <property type="entry name" value="AMP-dep_synth/lig_dom"/>
</dbReference>
<name>A0A2N6NG00_BEABA</name>
<evidence type="ECO:0000259" key="1">
    <source>
        <dbReference type="Pfam" id="PF00501"/>
    </source>
</evidence>
<dbReference type="InterPro" id="IPR042099">
    <property type="entry name" value="ANL_N_sf"/>
</dbReference>